<evidence type="ECO:0000313" key="9">
    <source>
        <dbReference type="Proteomes" id="UP001164286"/>
    </source>
</evidence>
<dbReference type="Pfam" id="PF02889">
    <property type="entry name" value="Sec63"/>
    <property type="match status" value="1"/>
</dbReference>
<gene>
    <name evidence="8" type="ORF">MKK02DRAFT_38410</name>
</gene>
<evidence type="ECO:0000313" key="8">
    <source>
        <dbReference type="EMBL" id="KAI9633754.1"/>
    </source>
</evidence>
<dbReference type="InterPro" id="IPR001650">
    <property type="entry name" value="Helicase_C-like"/>
</dbReference>
<dbReference type="Pfam" id="PF00271">
    <property type="entry name" value="Helicase_C"/>
    <property type="match status" value="1"/>
</dbReference>
<dbReference type="InterPro" id="IPR036388">
    <property type="entry name" value="WH-like_DNA-bd_sf"/>
</dbReference>
<dbReference type="GeneID" id="77729295"/>
<feature type="domain" description="Helicase ATP-binding" evidence="6">
    <location>
        <begin position="1203"/>
        <end position="1371"/>
    </location>
</feature>
<dbReference type="CDD" id="cd18020">
    <property type="entry name" value="DEXHc_ASCC3_1"/>
    <property type="match status" value="1"/>
</dbReference>
<protein>
    <submittedName>
        <fullName evidence="8">RNA helicase</fullName>
    </submittedName>
</protein>
<evidence type="ECO:0000256" key="4">
    <source>
        <dbReference type="ARBA" id="ARBA00022840"/>
    </source>
</evidence>
<name>A0AA38H6W9_9TREE</name>
<evidence type="ECO:0000256" key="2">
    <source>
        <dbReference type="ARBA" id="ARBA00022801"/>
    </source>
</evidence>
<accession>A0AA38H6W9</accession>
<dbReference type="InterPro" id="IPR036390">
    <property type="entry name" value="WH_DNA-bd_sf"/>
</dbReference>
<dbReference type="EMBL" id="JAKWFO010000008">
    <property type="protein sequence ID" value="KAI9633754.1"/>
    <property type="molecule type" value="Genomic_DNA"/>
</dbReference>
<keyword evidence="4" id="KW-0067">ATP-binding</keyword>
<keyword evidence="3 8" id="KW-0347">Helicase</keyword>
<dbReference type="InterPro" id="IPR057842">
    <property type="entry name" value="WH_MER3"/>
</dbReference>
<dbReference type="PANTHER" id="PTHR47961:SF13">
    <property type="entry name" value="ACTIVATING SIGNAL COINTEGRATOR 1 COMPLEX SUBUNIT 3"/>
    <property type="match status" value="1"/>
</dbReference>
<dbReference type="PIRSF" id="PIRSF039073">
    <property type="entry name" value="BRR2"/>
    <property type="match status" value="1"/>
</dbReference>
<dbReference type="Proteomes" id="UP001164286">
    <property type="component" value="Unassembled WGS sequence"/>
</dbReference>
<feature type="region of interest" description="Disordered" evidence="5">
    <location>
        <begin position="80"/>
        <end position="105"/>
    </location>
</feature>
<dbReference type="GO" id="GO:0005634">
    <property type="term" value="C:nucleus"/>
    <property type="evidence" value="ECO:0007669"/>
    <property type="project" value="TreeGrafter"/>
</dbReference>
<dbReference type="Gene3D" id="1.10.3380.10">
    <property type="entry name" value="Sec63 N-terminal domain-like domain"/>
    <property type="match status" value="1"/>
</dbReference>
<reference evidence="8" key="1">
    <citation type="journal article" date="2022" name="G3 (Bethesda)">
        <title>High quality genome of the basidiomycete yeast Dioszegia hungarica PDD-24b-2 isolated from cloud water.</title>
        <authorList>
            <person name="Jarrige D."/>
            <person name="Haridas S."/>
            <person name="Bleykasten-Grosshans C."/>
            <person name="Joly M."/>
            <person name="Nadalig T."/>
            <person name="Sancelme M."/>
            <person name="Vuilleumier S."/>
            <person name="Grigoriev I.V."/>
            <person name="Amato P."/>
            <person name="Bringel F."/>
        </authorList>
    </citation>
    <scope>NUCLEOTIDE SEQUENCE</scope>
    <source>
        <strain evidence="8">PDD-24b-2</strain>
    </source>
</reference>
<dbReference type="SUPFAM" id="SSF81296">
    <property type="entry name" value="E set domains"/>
    <property type="match status" value="1"/>
</dbReference>
<keyword evidence="2" id="KW-0378">Hydrolase</keyword>
<dbReference type="FunFam" id="3.40.50.300:FF:000062">
    <property type="entry name" value="U5 small nuclear ribonucleoprotein helicase"/>
    <property type="match status" value="1"/>
</dbReference>
<keyword evidence="1" id="KW-0547">Nucleotide-binding</keyword>
<feature type="region of interest" description="Disordered" evidence="5">
    <location>
        <begin position="182"/>
        <end position="207"/>
    </location>
</feature>
<dbReference type="SUPFAM" id="SSF158702">
    <property type="entry name" value="Sec63 N-terminal domain-like"/>
    <property type="match status" value="1"/>
</dbReference>
<dbReference type="Pfam" id="PF23445">
    <property type="entry name" value="WHD_SNRNP200"/>
    <property type="match status" value="1"/>
</dbReference>
<dbReference type="InterPro" id="IPR004179">
    <property type="entry name" value="Sec63-dom"/>
</dbReference>
<feature type="domain" description="Helicase ATP-binding" evidence="6">
    <location>
        <begin position="343"/>
        <end position="534"/>
    </location>
</feature>
<dbReference type="InterPro" id="IPR035892">
    <property type="entry name" value="C2_domain_sf"/>
</dbReference>
<dbReference type="SUPFAM" id="SSF52540">
    <property type="entry name" value="P-loop containing nucleoside triphosphate hydrolases"/>
    <property type="match status" value="4"/>
</dbReference>
<dbReference type="InterPro" id="IPR003593">
    <property type="entry name" value="AAA+_ATPase"/>
</dbReference>
<dbReference type="GO" id="GO:0016787">
    <property type="term" value="F:hydrolase activity"/>
    <property type="evidence" value="ECO:0007669"/>
    <property type="project" value="UniProtKB-KW"/>
</dbReference>
<evidence type="ECO:0000256" key="3">
    <source>
        <dbReference type="ARBA" id="ARBA00022806"/>
    </source>
</evidence>
<proteinExistence type="predicted"/>
<dbReference type="InterPro" id="IPR014001">
    <property type="entry name" value="Helicase_ATP-bd"/>
</dbReference>
<evidence type="ECO:0000256" key="5">
    <source>
        <dbReference type="SAM" id="MobiDB-lite"/>
    </source>
</evidence>
<organism evidence="8 9">
    <name type="scientific">Dioszegia hungarica</name>
    <dbReference type="NCBI Taxonomy" id="4972"/>
    <lineage>
        <taxon>Eukaryota</taxon>
        <taxon>Fungi</taxon>
        <taxon>Dikarya</taxon>
        <taxon>Basidiomycota</taxon>
        <taxon>Agaricomycotina</taxon>
        <taxon>Tremellomycetes</taxon>
        <taxon>Tremellales</taxon>
        <taxon>Bulleribasidiaceae</taxon>
        <taxon>Dioszegia</taxon>
    </lineage>
</organism>
<dbReference type="InterPro" id="IPR011545">
    <property type="entry name" value="DEAD/DEAH_box_helicase_dom"/>
</dbReference>
<dbReference type="SUPFAM" id="SSF46785">
    <property type="entry name" value="Winged helix' DNA-binding domain"/>
    <property type="match status" value="1"/>
</dbReference>
<dbReference type="GO" id="GO:0004386">
    <property type="term" value="F:helicase activity"/>
    <property type="evidence" value="ECO:0007669"/>
    <property type="project" value="UniProtKB-KW"/>
</dbReference>
<dbReference type="Pfam" id="PF00270">
    <property type="entry name" value="DEAD"/>
    <property type="match status" value="2"/>
</dbReference>
<dbReference type="PANTHER" id="PTHR47961">
    <property type="entry name" value="DNA POLYMERASE THETA, PUTATIVE (AFU_ORTHOLOGUE AFUA_1G05260)-RELATED"/>
    <property type="match status" value="1"/>
</dbReference>
<dbReference type="SMART" id="SM00973">
    <property type="entry name" value="Sec63"/>
    <property type="match status" value="1"/>
</dbReference>
<dbReference type="FunFam" id="3.40.50.300:FF:000102">
    <property type="entry name" value="RNA helicase, activating signal cointegrator 1"/>
    <property type="match status" value="1"/>
</dbReference>
<dbReference type="InterPro" id="IPR027417">
    <property type="entry name" value="P-loop_NTPase"/>
</dbReference>
<dbReference type="Gene3D" id="2.60.40.150">
    <property type="entry name" value="C2 domain"/>
    <property type="match status" value="1"/>
</dbReference>
<dbReference type="FunFam" id="1.10.10.10:FF:000024">
    <property type="entry name" value="U5 small nuclear ribonucleoprotein helicase"/>
    <property type="match status" value="1"/>
</dbReference>
<dbReference type="SMART" id="SM00487">
    <property type="entry name" value="DEXDc"/>
    <property type="match status" value="2"/>
</dbReference>
<dbReference type="InterPro" id="IPR050474">
    <property type="entry name" value="Hel308_SKI2-like"/>
</dbReference>
<dbReference type="GO" id="GO:0003676">
    <property type="term" value="F:nucleic acid binding"/>
    <property type="evidence" value="ECO:0007669"/>
    <property type="project" value="InterPro"/>
</dbReference>
<dbReference type="SMART" id="SM00382">
    <property type="entry name" value="AAA"/>
    <property type="match status" value="2"/>
</dbReference>
<dbReference type="PROSITE" id="PS51192">
    <property type="entry name" value="HELICASE_ATP_BIND_1"/>
    <property type="match status" value="2"/>
</dbReference>
<evidence type="ECO:0000256" key="1">
    <source>
        <dbReference type="ARBA" id="ARBA00022741"/>
    </source>
</evidence>
<evidence type="ECO:0000259" key="6">
    <source>
        <dbReference type="PROSITE" id="PS51192"/>
    </source>
</evidence>
<dbReference type="InterPro" id="IPR014756">
    <property type="entry name" value="Ig_E-set"/>
</dbReference>
<dbReference type="SMART" id="SM00490">
    <property type="entry name" value="HELICc"/>
    <property type="match status" value="1"/>
</dbReference>
<comment type="caution">
    <text evidence="8">The sequence shown here is derived from an EMBL/GenBank/DDBJ whole genome shotgun (WGS) entry which is preliminary data.</text>
</comment>
<feature type="domain" description="Helicase C-terminal" evidence="7">
    <location>
        <begin position="565"/>
        <end position="768"/>
    </location>
</feature>
<evidence type="ECO:0000259" key="7">
    <source>
        <dbReference type="PROSITE" id="PS51194"/>
    </source>
</evidence>
<dbReference type="PROSITE" id="PS51194">
    <property type="entry name" value="HELICASE_CTER"/>
    <property type="match status" value="1"/>
</dbReference>
<keyword evidence="9" id="KW-1185">Reference proteome</keyword>
<dbReference type="RefSeq" id="XP_052943531.1">
    <property type="nucleotide sequence ID" value="XM_053090090.1"/>
</dbReference>
<dbReference type="GO" id="GO:0005524">
    <property type="term" value="F:ATP binding"/>
    <property type="evidence" value="ECO:0007669"/>
    <property type="project" value="UniProtKB-KW"/>
</dbReference>
<sequence>MPLQGYLKDLFDGAGPSSGPKYAELESAWLKVVDQEGGDYEPSSDYLRSLGIPDEDMAQVAVPHLLDNLGIDSIEDGQSRDASALTPSIAQSPHLGQGSSSSPVIRQASHMKGGYSLHDRIKMHLPISSTFSALIGLLAGKRVNEDIQSELVEILGFEGNGLSLVEELLRPGARDRVVEDSGLLGNKKGGANGQSQSSGNTYLPSSRLNVNATKGKQKKQAIDLSEMIGSSEDIARRIHAQLDRPKALFSDDGPRVFEQEILPHVYTTSSATSGMSMGGKLAMPAGTTREIFETHESVVIPPVMAVPPRVTERPVRIHDLPPMAKGCFPNYVTLNRMQSIVQPTAMNTNENLLICAPTGAGKTDVALMAILRVLSQNIREGPTSHGSGFNIDRDAFKVIYVAPMKALAAEITRKFGKRLAWLGIKVRELTGDMQLTRQEIAETQIIVTTPEKWDVVTRKPTGEGELASKVRLLIIDEVHLLNEERGAVIETIVARTLRQVESSQSLIRIVGLSATLPNYIDVSDFLRVNRYQGLFFFDASFRPVPLEQHFLGIQGKARSQRQAQNMDRVVFDKVSELVQEGHQVMVFVHARKETVKSATKLKEMALDEGVATFFENIEHPKYHQYRRDIATSRNKEMKDLFEAGFGIHHAGMLRSDRNMMEKMFEDQAIKVLCCTSTLAWGVNLPAHAVIIKGTQVYDSSKGAFMDLSILDVLQIFGRAGRPGYETSGVGYICTAHDKLDHYLYSIMSQHAIESKFIPGMVDSLNAEIALGTIANVQEGIQWLGYTYLFVRMRKEPMIYGMSHEEPRDDPQLGNQRNKLIIQAARQLSTAKMIRYDEVHNAFVISDLGRIAAKYYLKYQTIEIFNELFHPKMKNADMFAMLSQSTEFDQIQVRDNEIEELTAILKSDHCPMEVKGGVTNKHGKVNILLQAHISRVFLEDFALVSDMAYVAQNAARIIRALLEIALSRNWANNAILLIDLSKAIEKRMWPYEHPLAQITTIQRDTLFNLKKWQDDTEISELRLLTPTELGDRIHMNERHGGAIRDAALMFPTVSVEHALKPLSHELLQLSVTVTPEFKWNAKLSSTAEPFYVWVQEEGGVNILQWRSILIRPETSSISIDFLIPSGDNPPESVTIVSASDRWLGSDTNTVVPLTDLVVPQPPPEATELLDIPFLHISALDDPLLVKSYSRIITAMNSFQSQVFWPAYHTQANLLLSAPVGSGKSFIGEMAIWHAFRHEPEGSVMVVMPTLGAMLEMAAKLRHICPVPKRLEVVILSRHSDFTLALSRKGQIAVTYPGAIMNEEDETILRFLPNFGLYVFEDLHLLDDLYELAIARILVVARPIRSRIVGLTASLNDPTDLGEWLGVDEVNRFSFYPSDRSSPVAVSVKSFTIPHSASLIKAMIKPAYDVLKASPGGAIVFVPSRAACRTVAADLVTQSGTEMDLNGFLGAPRLDVEPLLERLRDQALYEPILRGIGYVLPTMSAADTSIVLELFASGIIRALIVPREAAWSLPLRSDVVLLLGAQYVKSDATKQDRQITSYSRVELVRMQGFAISSANPQSGGGRMFVMCQAEQVVSIQSTLSDGLPLESSFPEILSKSSSSGRWAGSGLNRMLRERDAPPRPQLHRPRIPDMRKRDLMDLIGWTFFAKRARSNPTYYGLYPDNEAEGISRILDKWFEGREWAQVNWPVANGEKKAAGKKGVDGVKEEKIEGEHSTIIGAEKVGGDGAAGVEGEVAADEVLPEAGVGERDGETVEKP</sequence>
<dbReference type="Gene3D" id="3.40.50.300">
    <property type="entry name" value="P-loop containing nucleotide triphosphate hydrolases"/>
    <property type="match status" value="4"/>
</dbReference>
<dbReference type="Gene3D" id="1.10.10.10">
    <property type="entry name" value="Winged helix-like DNA-binding domain superfamily/Winged helix DNA-binding domain"/>
    <property type="match status" value="2"/>
</dbReference>
<dbReference type="FunFam" id="1.10.3380.10:FF:000001">
    <property type="entry name" value="U5 small nuclear ribonucleoprotein helicase"/>
    <property type="match status" value="1"/>
</dbReference>
<dbReference type="CDD" id="cd18795">
    <property type="entry name" value="SF2_C_Ski2"/>
    <property type="match status" value="1"/>
</dbReference>